<dbReference type="OrthoDB" id="48306at2759"/>
<reference evidence="2" key="1">
    <citation type="submission" date="2021-02" db="EMBL/GenBank/DDBJ databases">
        <authorList>
            <person name="Dougan E. K."/>
            <person name="Rhodes N."/>
            <person name="Thang M."/>
            <person name="Chan C."/>
        </authorList>
    </citation>
    <scope>NUCLEOTIDE SEQUENCE</scope>
</reference>
<evidence type="ECO:0000313" key="2">
    <source>
        <dbReference type="EMBL" id="CAE7317135.1"/>
    </source>
</evidence>
<dbReference type="PANTHER" id="PTHR21530">
    <property type="entry name" value="PHEROMONE SHUTDOWN PROTEIN"/>
    <property type="match status" value="1"/>
</dbReference>
<dbReference type="Proteomes" id="UP000604046">
    <property type="component" value="Unassembled WGS sequence"/>
</dbReference>
<protein>
    <recommendedName>
        <fullName evidence="4">TraB domain-containing protein</fullName>
    </recommendedName>
</protein>
<evidence type="ECO:0008006" key="4">
    <source>
        <dbReference type="Google" id="ProtNLM"/>
    </source>
</evidence>
<dbReference type="CDD" id="cd14726">
    <property type="entry name" value="TraB_PrgY-like"/>
    <property type="match status" value="1"/>
</dbReference>
<dbReference type="InterPro" id="IPR046345">
    <property type="entry name" value="TraB_PrgY-like"/>
</dbReference>
<name>A0A812NKF8_9DINO</name>
<comment type="caution">
    <text evidence="2">The sequence shown here is derived from an EMBL/GenBank/DDBJ whole genome shotgun (WGS) entry which is preliminary data.</text>
</comment>
<accession>A0A812NKF8</accession>
<feature type="chain" id="PRO_5032894445" description="TraB domain-containing protein" evidence="1">
    <location>
        <begin position="46"/>
        <end position="333"/>
    </location>
</feature>
<organism evidence="2 3">
    <name type="scientific">Symbiodinium natans</name>
    <dbReference type="NCBI Taxonomy" id="878477"/>
    <lineage>
        <taxon>Eukaryota</taxon>
        <taxon>Sar</taxon>
        <taxon>Alveolata</taxon>
        <taxon>Dinophyceae</taxon>
        <taxon>Suessiales</taxon>
        <taxon>Symbiodiniaceae</taxon>
        <taxon>Symbiodinium</taxon>
    </lineage>
</organism>
<proteinExistence type="predicted"/>
<dbReference type="EMBL" id="CAJNDS010002086">
    <property type="protein sequence ID" value="CAE7317135.1"/>
    <property type="molecule type" value="Genomic_DNA"/>
</dbReference>
<evidence type="ECO:0000256" key="1">
    <source>
        <dbReference type="SAM" id="SignalP"/>
    </source>
</evidence>
<dbReference type="Pfam" id="PF01963">
    <property type="entry name" value="TraB_PrgY_gumN"/>
    <property type="match status" value="1"/>
</dbReference>
<feature type="signal peptide" evidence="1">
    <location>
        <begin position="1"/>
        <end position="45"/>
    </location>
</feature>
<keyword evidence="3" id="KW-1185">Reference proteome</keyword>
<dbReference type="AlphaFoldDB" id="A0A812NKF8"/>
<sequence length="333" mass="35042">MADGSRACRCRKGPHCRRGPRGARLLLAAALCFLCAPRAPHSAWAAPPLPRRALLAAAGLALPTPTAHGEDRLCPSGALVHLQGTSGDVFVLGVTHLSNKSAQVVRSVVQKASPDMVMVELDASRVAGLARNSTRAAKAAAPEAPSDFFTSARKATTDAALGMAAGVLRFGLDMIYRAFEKYLNTPAGTEMLAAVEEAAKVGAPVMLGDRPAQDTLNRLVEAGQSSDLGQLEQDLAISVPELRTSDLGLQALVDSATDQATAKRLRRAFKASAPELFAALVGERDEYMAANLARAARNGRRRIVAVVGSLHVQGISEALERILNLRVLDACVS</sequence>
<dbReference type="InterPro" id="IPR002816">
    <property type="entry name" value="TraB/PrgY/GumN_fam"/>
</dbReference>
<gene>
    <name evidence="2" type="ORF">SNAT2548_LOCUS16630</name>
</gene>
<evidence type="ECO:0000313" key="3">
    <source>
        <dbReference type="Proteomes" id="UP000604046"/>
    </source>
</evidence>
<dbReference type="PANTHER" id="PTHR21530:SF7">
    <property type="entry name" value="TRAB DOMAIN-CONTAINING PROTEIN"/>
    <property type="match status" value="1"/>
</dbReference>
<keyword evidence="1" id="KW-0732">Signal</keyword>